<gene>
    <name evidence="9" type="primary">araQ_37</name>
    <name evidence="9" type="ORF">BEH84_01470</name>
</gene>
<feature type="transmembrane region" description="Helical" evidence="7">
    <location>
        <begin position="114"/>
        <end position="138"/>
    </location>
</feature>
<feature type="transmembrane region" description="Helical" evidence="7">
    <location>
        <begin position="74"/>
        <end position="102"/>
    </location>
</feature>
<reference evidence="9 10" key="1">
    <citation type="submission" date="2016-07" db="EMBL/GenBank/DDBJ databases">
        <title>Characterization of isolates of Eisenbergiella tayi derived from blood cultures, using whole genome sequencing.</title>
        <authorList>
            <person name="Burdz T."/>
            <person name="Wiebe D."/>
            <person name="Huynh C."/>
            <person name="Bernard K."/>
        </authorList>
    </citation>
    <scope>NUCLEOTIDE SEQUENCE [LARGE SCALE GENOMIC DNA]</scope>
    <source>
        <strain evidence="9 10">NML 120489</strain>
    </source>
</reference>
<evidence type="ECO:0000256" key="1">
    <source>
        <dbReference type="ARBA" id="ARBA00004651"/>
    </source>
</evidence>
<dbReference type="CDD" id="cd06261">
    <property type="entry name" value="TM_PBP2"/>
    <property type="match status" value="1"/>
</dbReference>
<keyword evidence="5 7" id="KW-1133">Transmembrane helix</keyword>
<sequence>MMKTRSRDSVSRKIFLFANYLFMLLLTFICIYPFWYIVIYSFSKPGLVDINPPVFLPRGFTLSNYKDIFELKGFFHALLISILRTGVGTAGAVLSCSFLGYLFTKNEMPARKWVYRFLILTMYINGGMISTFIVIKSYGLLNNFWVYILPLLVSAYNIVLIKTYVEQLPQSLEESARLDGAGYIKVFTAIILPLSKPIIATVAVFVAVGQWNSWFDNHIYTRGAESLTTLQYLLYNYLNEAQRLADQIKNSVNGGDISQMMSNISSKGIRMTITVLASLPIFMIYPFMQKHFVKGIMVGAVKG</sequence>
<dbReference type="SUPFAM" id="SSF161098">
    <property type="entry name" value="MetI-like"/>
    <property type="match status" value="1"/>
</dbReference>
<dbReference type="PANTHER" id="PTHR43744:SF9">
    <property type="entry name" value="POLYGALACTURONAN_RHAMNOGALACTURONAN TRANSPORT SYSTEM PERMEASE PROTEIN YTCP"/>
    <property type="match status" value="1"/>
</dbReference>
<dbReference type="PROSITE" id="PS50928">
    <property type="entry name" value="ABC_TM1"/>
    <property type="match status" value="1"/>
</dbReference>
<keyword evidence="6 7" id="KW-0472">Membrane</keyword>
<name>A0A1E3AZ04_9FIRM</name>
<evidence type="ECO:0000313" key="9">
    <source>
        <dbReference type="EMBL" id="ODM13751.1"/>
    </source>
</evidence>
<comment type="caution">
    <text evidence="9">The sequence shown here is derived from an EMBL/GenBank/DDBJ whole genome shotgun (WGS) entry which is preliminary data.</text>
</comment>
<accession>A0A1E3AZ04</accession>
<feature type="transmembrane region" description="Helical" evidence="7">
    <location>
        <begin position="144"/>
        <end position="165"/>
    </location>
</feature>
<feature type="domain" description="ABC transmembrane type-1" evidence="8">
    <location>
        <begin position="78"/>
        <end position="288"/>
    </location>
</feature>
<dbReference type="GO" id="GO:0055085">
    <property type="term" value="P:transmembrane transport"/>
    <property type="evidence" value="ECO:0007669"/>
    <property type="project" value="InterPro"/>
</dbReference>
<comment type="subcellular location">
    <subcellularLocation>
        <location evidence="1 7">Cell membrane</location>
        <topology evidence="1 7">Multi-pass membrane protein</topology>
    </subcellularLocation>
</comment>
<dbReference type="InterPro" id="IPR035906">
    <property type="entry name" value="MetI-like_sf"/>
</dbReference>
<evidence type="ECO:0000256" key="6">
    <source>
        <dbReference type="ARBA" id="ARBA00023136"/>
    </source>
</evidence>
<dbReference type="InterPro" id="IPR000515">
    <property type="entry name" value="MetI-like"/>
</dbReference>
<evidence type="ECO:0000313" key="10">
    <source>
        <dbReference type="Proteomes" id="UP000095003"/>
    </source>
</evidence>
<feature type="transmembrane region" description="Helical" evidence="7">
    <location>
        <begin position="268"/>
        <end position="288"/>
    </location>
</feature>
<dbReference type="RefSeq" id="WP_069156241.1">
    <property type="nucleotide sequence ID" value="NZ_DAWDRA010000462.1"/>
</dbReference>
<dbReference type="Proteomes" id="UP000095003">
    <property type="component" value="Unassembled WGS sequence"/>
</dbReference>
<dbReference type="PATRIC" id="fig|1432052.3.peg.1610"/>
<dbReference type="AlphaFoldDB" id="A0A1E3AZ04"/>
<dbReference type="EMBL" id="MCGI01000001">
    <property type="protein sequence ID" value="ODM13751.1"/>
    <property type="molecule type" value="Genomic_DNA"/>
</dbReference>
<evidence type="ECO:0000259" key="8">
    <source>
        <dbReference type="PROSITE" id="PS50928"/>
    </source>
</evidence>
<dbReference type="Pfam" id="PF00528">
    <property type="entry name" value="BPD_transp_1"/>
    <property type="match status" value="1"/>
</dbReference>
<keyword evidence="2 7" id="KW-0813">Transport</keyword>
<dbReference type="PANTHER" id="PTHR43744">
    <property type="entry name" value="ABC TRANSPORTER PERMEASE PROTEIN MG189-RELATED-RELATED"/>
    <property type="match status" value="1"/>
</dbReference>
<evidence type="ECO:0000256" key="7">
    <source>
        <dbReference type="RuleBase" id="RU363032"/>
    </source>
</evidence>
<evidence type="ECO:0000256" key="4">
    <source>
        <dbReference type="ARBA" id="ARBA00022692"/>
    </source>
</evidence>
<keyword evidence="3" id="KW-1003">Cell membrane</keyword>
<evidence type="ECO:0000256" key="5">
    <source>
        <dbReference type="ARBA" id="ARBA00022989"/>
    </source>
</evidence>
<evidence type="ECO:0000256" key="2">
    <source>
        <dbReference type="ARBA" id="ARBA00022448"/>
    </source>
</evidence>
<comment type="similarity">
    <text evidence="7">Belongs to the binding-protein-dependent transport system permease family.</text>
</comment>
<keyword evidence="4 7" id="KW-0812">Transmembrane</keyword>
<dbReference type="GO" id="GO:0005886">
    <property type="term" value="C:plasma membrane"/>
    <property type="evidence" value="ECO:0007669"/>
    <property type="project" value="UniProtKB-SubCell"/>
</dbReference>
<organism evidence="9 10">
    <name type="scientific">Eisenbergiella tayi</name>
    <dbReference type="NCBI Taxonomy" id="1432052"/>
    <lineage>
        <taxon>Bacteria</taxon>
        <taxon>Bacillati</taxon>
        <taxon>Bacillota</taxon>
        <taxon>Clostridia</taxon>
        <taxon>Lachnospirales</taxon>
        <taxon>Lachnospiraceae</taxon>
        <taxon>Eisenbergiella</taxon>
    </lineage>
</organism>
<proteinExistence type="inferred from homology"/>
<feature type="transmembrane region" description="Helical" evidence="7">
    <location>
        <begin position="20"/>
        <end position="42"/>
    </location>
</feature>
<feature type="transmembrane region" description="Helical" evidence="7">
    <location>
        <begin position="186"/>
        <end position="208"/>
    </location>
</feature>
<dbReference type="Gene3D" id="1.10.3720.10">
    <property type="entry name" value="MetI-like"/>
    <property type="match status" value="1"/>
</dbReference>
<protein>
    <submittedName>
        <fullName evidence="9">L-arabinose transport system permease protein AraQ</fullName>
    </submittedName>
</protein>
<evidence type="ECO:0000256" key="3">
    <source>
        <dbReference type="ARBA" id="ARBA00022475"/>
    </source>
</evidence>